<keyword evidence="2 8" id="KW-0963">Cytoplasm</keyword>
<dbReference type="GO" id="GO:0005829">
    <property type="term" value="C:cytosol"/>
    <property type="evidence" value="ECO:0007669"/>
    <property type="project" value="TreeGrafter"/>
</dbReference>
<dbReference type="GO" id="GO:0009245">
    <property type="term" value="P:lipid A biosynthetic process"/>
    <property type="evidence" value="ECO:0007669"/>
    <property type="project" value="TreeGrafter"/>
</dbReference>
<keyword evidence="4 8" id="KW-0597">Phosphoprotein</keyword>
<protein>
    <recommendedName>
        <fullName evidence="8">Acyl carrier protein</fullName>
        <shortName evidence="8">ACP</shortName>
    </recommendedName>
</protein>
<dbReference type="NCBIfam" id="NF002150">
    <property type="entry name" value="PRK00982.1-4"/>
    <property type="match status" value="1"/>
</dbReference>
<evidence type="ECO:0000256" key="7">
    <source>
        <dbReference type="ARBA" id="ARBA00023160"/>
    </source>
</evidence>
<accession>A0A430AJL6</accession>
<dbReference type="PANTHER" id="PTHR20863:SF62">
    <property type="entry name" value="ACYL CARRIER PROTEIN"/>
    <property type="match status" value="1"/>
</dbReference>
<evidence type="ECO:0000256" key="5">
    <source>
        <dbReference type="ARBA" id="ARBA00022832"/>
    </source>
</evidence>
<dbReference type="AlphaFoldDB" id="A0A430AJL6"/>
<dbReference type="OrthoDB" id="9804551at2"/>
<dbReference type="HAMAP" id="MF_01217">
    <property type="entry name" value="Acyl_carrier"/>
    <property type="match status" value="1"/>
</dbReference>
<dbReference type="GO" id="GO:0016020">
    <property type="term" value="C:membrane"/>
    <property type="evidence" value="ECO:0007669"/>
    <property type="project" value="GOC"/>
</dbReference>
<dbReference type="InterPro" id="IPR003231">
    <property type="entry name" value="ACP"/>
</dbReference>
<evidence type="ECO:0000259" key="9">
    <source>
        <dbReference type="PROSITE" id="PS50075"/>
    </source>
</evidence>
<dbReference type="InterPro" id="IPR009081">
    <property type="entry name" value="PP-bd_ACP"/>
</dbReference>
<comment type="function">
    <text evidence="8">Carrier of the growing fatty acid chain in fatty acid biosynthesis.</text>
</comment>
<evidence type="ECO:0000256" key="4">
    <source>
        <dbReference type="ARBA" id="ARBA00022553"/>
    </source>
</evidence>
<feature type="modified residue" description="O-(pantetheine 4'-phosphoryl)serine" evidence="8">
    <location>
        <position position="36"/>
    </location>
</feature>
<dbReference type="Proteomes" id="UP000288669">
    <property type="component" value="Unassembled WGS sequence"/>
</dbReference>
<dbReference type="UniPathway" id="UPA00094"/>
<dbReference type="EMBL" id="NGJZ01000001">
    <property type="protein sequence ID" value="RSU08285.1"/>
    <property type="molecule type" value="Genomic_DNA"/>
</dbReference>
<sequence>MTTFEKVQEIIVDQLGKEEEEVQLTTNFKEELDADSLDLFQIINDIEDEFDVKIETEEGLNTVGDLVAFVDKQLAEK</sequence>
<evidence type="ECO:0000256" key="3">
    <source>
        <dbReference type="ARBA" id="ARBA00022516"/>
    </source>
</evidence>
<gene>
    <name evidence="8" type="primary">acpP</name>
    <name evidence="10" type="ORF">CBF30_03325</name>
</gene>
<evidence type="ECO:0000313" key="10">
    <source>
        <dbReference type="EMBL" id="RSU08285.1"/>
    </source>
</evidence>
<dbReference type="RefSeq" id="WP_126822742.1">
    <property type="nucleotide sequence ID" value="NZ_JBHLWU010000001.1"/>
</dbReference>
<evidence type="ECO:0000313" key="11">
    <source>
        <dbReference type="Proteomes" id="UP000288669"/>
    </source>
</evidence>
<feature type="domain" description="Carrier" evidence="9">
    <location>
        <begin position="1"/>
        <end position="77"/>
    </location>
</feature>
<organism evidence="10 11">
    <name type="scientific">Vagococcus entomophilus</name>
    <dbReference type="NCBI Taxonomy" id="1160095"/>
    <lineage>
        <taxon>Bacteria</taxon>
        <taxon>Bacillati</taxon>
        <taxon>Bacillota</taxon>
        <taxon>Bacilli</taxon>
        <taxon>Lactobacillales</taxon>
        <taxon>Enterococcaceae</taxon>
        <taxon>Vagococcus</taxon>
    </lineage>
</organism>
<dbReference type="NCBIfam" id="NF002148">
    <property type="entry name" value="PRK00982.1-2"/>
    <property type="match status" value="1"/>
</dbReference>
<comment type="subcellular location">
    <subcellularLocation>
        <location evidence="8">Cytoplasm</location>
    </subcellularLocation>
</comment>
<dbReference type="PROSITE" id="PS50075">
    <property type="entry name" value="CARRIER"/>
    <property type="match status" value="1"/>
</dbReference>
<evidence type="ECO:0000256" key="8">
    <source>
        <dbReference type="HAMAP-Rule" id="MF_01217"/>
    </source>
</evidence>
<dbReference type="Pfam" id="PF00550">
    <property type="entry name" value="PP-binding"/>
    <property type="match status" value="1"/>
</dbReference>
<comment type="caution">
    <text evidence="10">The sequence shown here is derived from an EMBL/GenBank/DDBJ whole genome shotgun (WGS) entry which is preliminary data.</text>
</comment>
<dbReference type="InterPro" id="IPR036736">
    <property type="entry name" value="ACP-like_sf"/>
</dbReference>
<comment type="similarity">
    <text evidence="8">Belongs to the acyl carrier protein (ACP) family.</text>
</comment>
<keyword evidence="6 8" id="KW-0443">Lipid metabolism</keyword>
<evidence type="ECO:0000256" key="2">
    <source>
        <dbReference type="ARBA" id="ARBA00022490"/>
    </source>
</evidence>
<dbReference type="SUPFAM" id="SSF47336">
    <property type="entry name" value="ACP-like"/>
    <property type="match status" value="1"/>
</dbReference>
<proteinExistence type="inferred from homology"/>
<name>A0A430AJL6_9ENTE</name>
<dbReference type="GO" id="GO:0000036">
    <property type="term" value="F:acyl carrier activity"/>
    <property type="evidence" value="ECO:0007669"/>
    <property type="project" value="UniProtKB-UniRule"/>
</dbReference>
<evidence type="ECO:0000256" key="6">
    <source>
        <dbReference type="ARBA" id="ARBA00023098"/>
    </source>
</evidence>
<evidence type="ECO:0000256" key="1">
    <source>
        <dbReference type="ARBA" id="ARBA00022450"/>
    </source>
</evidence>
<keyword evidence="3 8" id="KW-0444">Lipid biosynthesis</keyword>
<dbReference type="GO" id="GO:0000035">
    <property type="term" value="F:acyl binding"/>
    <property type="evidence" value="ECO:0007669"/>
    <property type="project" value="TreeGrafter"/>
</dbReference>
<keyword evidence="5 8" id="KW-0276">Fatty acid metabolism</keyword>
<comment type="PTM">
    <text evidence="8">4'-phosphopantetheine is transferred from CoA to a specific serine of apo-ACP by AcpS. This modification is essential for activity because fatty acids are bound in thioester linkage to the sulfhydryl of the prosthetic group.</text>
</comment>
<dbReference type="PANTHER" id="PTHR20863">
    <property type="entry name" value="ACYL CARRIER PROTEIN"/>
    <property type="match status" value="1"/>
</dbReference>
<keyword evidence="1 8" id="KW-0596">Phosphopantetheine</keyword>
<reference evidence="10 11" key="1">
    <citation type="submission" date="2017-05" db="EMBL/GenBank/DDBJ databases">
        <title>Vagococcus spp. assemblies.</title>
        <authorList>
            <person name="Gulvik C.A."/>
        </authorList>
    </citation>
    <scope>NUCLEOTIDE SEQUENCE [LARGE SCALE GENOMIC DNA]</scope>
    <source>
        <strain evidence="10 11">DSM 24756</strain>
    </source>
</reference>
<keyword evidence="7 8" id="KW-0275">Fatty acid biosynthesis</keyword>
<dbReference type="Gene3D" id="1.10.1200.10">
    <property type="entry name" value="ACP-like"/>
    <property type="match status" value="1"/>
</dbReference>
<keyword evidence="11" id="KW-1185">Reference proteome</keyword>
<comment type="pathway">
    <text evidence="8">Lipid metabolism; fatty acid biosynthesis.</text>
</comment>